<dbReference type="SUPFAM" id="SSF56300">
    <property type="entry name" value="Metallo-dependent phosphatases"/>
    <property type="match status" value="1"/>
</dbReference>
<gene>
    <name evidence="4" type="ORF">DDE20_00780</name>
</gene>
<dbReference type="InterPro" id="IPR052169">
    <property type="entry name" value="CW_Biosynth-Accessory"/>
</dbReference>
<evidence type="ECO:0000313" key="4">
    <source>
        <dbReference type="EMBL" id="PVH30138.1"/>
    </source>
</evidence>
<comment type="caution">
    <text evidence="4">The sequence shown here is derived from an EMBL/GenBank/DDBJ whole genome shotgun (WGS) entry which is preliminary data.</text>
</comment>
<dbReference type="EMBL" id="QDKM01000001">
    <property type="protein sequence ID" value="PVH30138.1"/>
    <property type="molecule type" value="Genomic_DNA"/>
</dbReference>
<dbReference type="SMART" id="SM00854">
    <property type="entry name" value="PGA_cap"/>
    <property type="match status" value="1"/>
</dbReference>
<evidence type="ECO:0000256" key="2">
    <source>
        <dbReference type="SAM" id="SignalP"/>
    </source>
</evidence>
<dbReference type="Pfam" id="PF09587">
    <property type="entry name" value="PGA_cap"/>
    <property type="match status" value="1"/>
</dbReference>
<dbReference type="Proteomes" id="UP000245911">
    <property type="component" value="Unassembled WGS sequence"/>
</dbReference>
<dbReference type="AlphaFoldDB" id="A0A2T8HXJ8"/>
<proteinExistence type="inferred from homology"/>
<evidence type="ECO:0000313" key="5">
    <source>
        <dbReference type="Proteomes" id="UP000245911"/>
    </source>
</evidence>
<dbReference type="InterPro" id="IPR029052">
    <property type="entry name" value="Metallo-depent_PP-like"/>
</dbReference>
<dbReference type="OrthoDB" id="9810718at2"/>
<organism evidence="4 5">
    <name type="scientific">Pararhodobacter oceanensis</name>
    <dbReference type="NCBI Taxonomy" id="2172121"/>
    <lineage>
        <taxon>Bacteria</taxon>
        <taxon>Pseudomonadati</taxon>
        <taxon>Pseudomonadota</taxon>
        <taxon>Alphaproteobacteria</taxon>
        <taxon>Rhodobacterales</taxon>
        <taxon>Paracoccaceae</taxon>
        <taxon>Pararhodobacter</taxon>
    </lineage>
</organism>
<evidence type="ECO:0000256" key="1">
    <source>
        <dbReference type="ARBA" id="ARBA00005662"/>
    </source>
</evidence>
<reference evidence="4 5" key="1">
    <citation type="submission" date="2018-04" db="EMBL/GenBank/DDBJ databases">
        <title>Pararhodobacter oceanense sp. nov., isolated from marine intertidal sediment.</title>
        <authorList>
            <person name="Wang X.-L."/>
            <person name="Du Z.-J."/>
        </authorList>
    </citation>
    <scope>NUCLEOTIDE SEQUENCE [LARGE SCALE GENOMIC DNA]</scope>
    <source>
        <strain evidence="4 5">AM505</strain>
    </source>
</reference>
<dbReference type="InterPro" id="IPR019079">
    <property type="entry name" value="Capsule_synth_CapA"/>
</dbReference>
<accession>A0A2T8HXJ8</accession>
<evidence type="ECO:0000259" key="3">
    <source>
        <dbReference type="SMART" id="SM00854"/>
    </source>
</evidence>
<dbReference type="Gene3D" id="3.60.21.10">
    <property type="match status" value="1"/>
</dbReference>
<feature type="chain" id="PRO_5015545359" description="Capsule synthesis protein CapA domain-containing protein" evidence="2">
    <location>
        <begin position="27"/>
        <end position="397"/>
    </location>
</feature>
<keyword evidence="5" id="KW-1185">Reference proteome</keyword>
<protein>
    <recommendedName>
        <fullName evidence="3">Capsule synthesis protein CapA domain-containing protein</fullName>
    </recommendedName>
</protein>
<dbReference type="PANTHER" id="PTHR33393:SF13">
    <property type="entry name" value="PGA BIOSYNTHESIS PROTEIN CAPA"/>
    <property type="match status" value="1"/>
</dbReference>
<comment type="similarity">
    <text evidence="1">Belongs to the CapA family.</text>
</comment>
<keyword evidence="2" id="KW-0732">Signal</keyword>
<feature type="signal peptide" evidence="2">
    <location>
        <begin position="1"/>
        <end position="26"/>
    </location>
</feature>
<dbReference type="PANTHER" id="PTHR33393">
    <property type="entry name" value="POLYGLUTAMINE SYNTHESIS ACCESSORY PROTEIN RV0574C-RELATED"/>
    <property type="match status" value="1"/>
</dbReference>
<feature type="domain" description="Capsule synthesis protein CapA" evidence="3">
    <location>
        <begin position="47"/>
        <end position="303"/>
    </location>
</feature>
<dbReference type="CDD" id="cd07381">
    <property type="entry name" value="MPP_CapA"/>
    <property type="match status" value="1"/>
</dbReference>
<sequence length="397" mass="41673">MPPACLPAPMRILALLLLLLASPAAAQVCAPRALPPVNSCSGDTRVSLAIVGDVLLHRALQWRGYARGFDTIWGAATPLLQAADLTIANLEGPTAAGFTQNGRRVADPGPTLDDEVYTGYPRFNYHPVVLRELRAAGVDIVTTANNHALDRGAAGLDATLAAIDRAGLTQVGAVTGGASRFAAQRIRTAAGPLSLIACTFGTNGIADPRGQVLRCYDDRAQLLRLVAEEAESGAGVLVLPHWGPEYVLTPDAQQRRLARELVAAGAMAVVGTHPHVPQPWEMLTGAQGTVPVIYSTGNFVAAQPPLERATSLLAWLEVCPGPRAPRIAGAGFVPLQMEFEGADPSLTLPRPGMSPRAEAGHALLARLIPGHDLTAMVECRGSGSADSGLSQRFIFDR</sequence>
<name>A0A2T8HXJ8_9RHOB</name>